<dbReference type="GO" id="GO:0016491">
    <property type="term" value="F:oxidoreductase activity"/>
    <property type="evidence" value="ECO:0007669"/>
    <property type="project" value="UniProtKB-KW"/>
</dbReference>
<dbReference type="Gene3D" id="1.20.1050.140">
    <property type="match status" value="1"/>
</dbReference>
<feature type="domain" description="Cysteine-rich" evidence="2">
    <location>
        <begin position="3"/>
        <end position="85"/>
    </location>
</feature>
<evidence type="ECO:0000259" key="2">
    <source>
        <dbReference type="Pfam" id="PF02754"/>
    </source>
</evidence>
<dbReference type="PANTHER" id="PTHR42947">
    <property type="entry name" value="COB--COM HETERODISULFIDE REDUCTASE SUBUNIT B 1"/>
    <property type="match status" value="1"/>
</dbReference>
<reference evidence="3" key="1">
    <citation type="journal article" date="2020" name="mSystems">
        <title>Genome- and Community-Level Interaction Insights into Carbon Utilization and Element Cycling Functions of Hydrothermarchaeota in Hydrothermal Sediment.</title>
        <authorList>
            <person name="Zhou Z."/>
            <person name="Liu Y."/>
            <person name="Xu W."/>
            <person name="Pan J."/>
            <person name="Luo Z.H."/>
            <person name="Li M."/>
        </authorList>
    </citation>
    <scope>NUCLEOTIDE SEQUENCE [LARGE SCALE GENOMIC DNA]</scope>
    <source>
        <strain evidence="3">SpSt-853</strain>
    </source>
</reference>
<comment type="caution">
    <text evidence="3">The sequence shown here is derived from an EMBL/GenBank/DDBJ whole genome shotgun (WGS) entry which is preliminary data.</text>
</comment>
<keyword evidence="1" id="KW-0560">Oxidoreductase</keyword>
<dbReference type="AlphaFoldDB" id="A0A7C5ALK0"/>
<name>A0A7C5ALK0_9BACT</name>
<dbReference type="Pfam" id="PF02754">
    <property type="entry name" value="CCG"/>
    <property type="match status" value="2"/>
</dbReference>
<dbReference type="PANTHER" id="PTHR42947:SF1">
    <property type="entry name" value="COB--COM HETERODISULFIDE REDUCTASE SUBUNIT B 1"/>
    <property type="match status" value="1"/>
</dbReference>
<accession>A0A7C5ALK0</accession>
<proteinExistence type="predicted"/>
<protein>
    <submittedName>
        <fullName evidence="3">Disulfide reductase</fullName>
    </submittedName>
</protein>
<feature type="domain" description="Cysteine-rich" evidence="2">
    <location>
        <begin position="141"/>
        <end position="228"/>
    </location>
</feature>
<organism evidence="3">
    <name type="scientific">Desulfobacca acetoxidans</name>
    <dbReference type="NCBI Taxonomy" id="60893"/>
    <lineage>
        <taxon>Bacteria</taxon>
        <taxon>Pseudomonadati</taxon>
        <taxon>Thermodesulfobacteriota</taxon>
        <taxon>Desulfobaccia</taxon>
        <taxon>Desulfobaccales</taxon>
        <taxon>Desulfobaccaceae</taxon>
        <taxon>Desulfobacca</taxon>
    </lineage>
</organism>
<gene>
    <name evidence="3" type="ORF">ENW48_02915</name>
</gene>
<dbReference type="InterPro" id="IPR051278">
    <property type="entry name" value="HdrB/HdrD_reductase"/>
</dbReference>
<dbReference type="EMBL" id="DTKJ01000018">
    <property type="protein sequence ID" value="HGZ11153.1"/>
    <property type="molecule type" value="Genomic_DNA"/>
</dbReference>
<dbReference type="InterPro" id="IPR004017">
    <property type="entry name" value="Cys_rich_dom"/>
</dbReference>
<sequence length="287" mass="31372">MRVSYYPGCSLEGTAVDYAASIAGVASLLNLELAELEDWNCCGATAAHSIHQRLALELPARNLALAQAAGLDLVAPCALCFNRLKVAEKALLGPMGKELGINYRGGLKIWDLLDFLTQESYLHQIAAKVVKPLTGLKAVSYYGCLVARPPKVTDKGDYENPRNLEKLLTVLGATPLDWSFKTDCCGAGLAVARPDIIDTLVTRLYERALRAGAECFVVSCQMCQANLDLPQRRISRKTGRDYYLPVFYFTELIGLALDHPEVPRWLTAHLVNPRPLLTKLGLLSLAG</sequence>
<evidence type="ECO:0000313" key="3">
    <source>
        <dbReference type="EMBL" id="HGZ11153.1"/>
    </source>
</evidence>
<evidence type="ECO:0000256" key="1">
    <source>
        <dbReference type="ARBA" id="ARBA00023002"/>
    </source>
</evidence>